<organism evidence="1 2">
    <name type="scientific">Phanerochaete sordida</name>
    <dbReference type="NCBI Taxonomy" id="48140"/>
    <lineage>
        <taxon>Eukaryota</taxon>
        <taxon>Fungi</taxon>
        <taxon>Dikarya</taxon>
        <taxon>Basidiomycota</taxon>
        <taxon>Agaricomycotina</taxon>
        <taxon>Agaricomycetes</taxon>
        <taxon>Polyporales</taxon>
        <taxon>Phanerochaetaceae</taxon>
        <taxon>Phanerochaete</taxon>
    </lineage>
</organism>
<dbReference type="Proteomes" id="UP000703269">
    <property type="component" value="Unassembled WGS sequence"/>
</dbReference>
<gene>
    <name evidence="1" type="ORF">PsYK624_104730</name>
</gene>
<protein>
    <submittedName>
        <fullName evidence="1">Uncharacterized protein</fullName>
    </submittedName>
</protein>
<reference evidence="1 2" key="1">
    <citation type="submission" date="2021-08" db="EMBL/GenBank/DDBJ databases">
        <title>Draft Genome Sequence of Phanerochaete sordida strain YK-624.</title>
        <authorList>
            <person name="Mori T."/>
            <person name="Dohra H."/>
            <person name="Suzuki T."/>
            <person name="Kawagishi H."/>
            <person name="Hirai H."/>
        </authorList>
    </citation>
    <scope>NUCLEOTIDE SEQUENCE [LARGE SCALE GENOMIC DNA]</scope>
    <source>
        <strain evidence="1 2">YK-624</strain>
    </source>
</reference>
<proteinExistence type="predicted"/>
<sequence>MSLVTCQLLLGTESTKVVAAVPCTEHGLSGSGRDGRRIFTAALRAKVSIAAYLCFELLTVAARLTFRSSLVLSNLLPAHSTFCST</sequence>
<evidence type="ECO:0000313" key="1">
    <source>
        <dbReference type="EMBL" id="GJE94304.1"/>
    </source>
</evidence>
<comment type="caution">
    <text evidence="1">The sequence shown here is derived from an EMBL/GenBank/DDBJ whole genome shotgun (WGS) entry which is preliminary data.</text>
</comment>
<dbReference type="AlphaFoldDB" id="A0A9P3GHB9"/>
<name>A0A9P3GHB9_9APHY</name>
<accession>A0A9P3GHB9</accession>
<evidence type="ECO:0000313" key="2">
    <source>
        <dbReference type="Proteomes" id="UP000703269"/>
    </source>
</evidence>
<dbReference type="EMBL" id="BPQB01000039">
    <property type="protein sequence ID" value="GJE94304.1"/>
    <property type="molecule type" value="Genomic_DNA"/>
</dbReference>
<keyword evidence="2" id="KW-1185">Reference proteome</keyword>